<feature type="region of interest" description="Disordered" evidence="1">
    <location>
        <begin position="1"/>
        <end position="24"/>
    </location>
</feature>
<dbReference type="Proteomes" id="UP000001292">
    <property type="component" value="Unassembled WGS sequence"/>
</dbReference>
<protein>
    <submittedName>
        <fullName evidence="3">GM13131</fullName>
    </submittedName>
</protein>
<dbReference type="PhylomeDB" id="B4IMI9"/>
<sequence length="81" mass="8865">MQNTGDCLPAPPTSPDSGEIQRGNSAGTVIPVVESVATIKLPQNVRLWFVQIEAQFQCSRISSDNTRYYHLISALDADIMT</sequence>
<gene>
    <name evidence="3" type="primary">Dsec\GM13131</name>
    <name evidence="3" type="ORF">Dsec_GM13131</name>
</gene>
<dbReference type="InterPro" id="IPR055469">
    <property type="entry name" value="DUF7041"/>
</dbReference>
<accession>B4IMI9</accession>
<evidence type="ECO:0000259" key="2">
    <source>
        <dbReference type="Pfam" id="PF23055"/>
    </source>
</evidence>
<organism evidence="4">
    <name type="scientific">Drosophila sechellia</name>
    <name type="common">Fruit fly</name>
    <dbReference type="NCBI Taxonomy" id="7238"/>
    <lineage>
        <taxon>Eukaryota</taxon>
        <taxon>Metazoa</taxon>
        <taxon>Ecdysozoa</taxon>
        <taxon>Arthropoda</taxon>
        <taxon>Hexapoda</taxon>
        <taxon>Insecta</taxon>
        <taxon>Pterygota</taxon>
        <taxon>Neoptera</taxon>
        <taxon>Endopterygota</taxon>
        <taxon>Diptera</taxon>
        <taxon>Brachycera</taxon>
        <taxon>Muscomorpha</taxon>
        <taxon>Ephydroidea</taxon>
        <taxon>Drosophilidae</taxon>
        <taxon>Drosophila</taxon>
        <taxon>Sophophora</taxon>
    </lineage>
</organism>
<name>B4IMI9_DROSE</name>
<evidence type="ECO:0000313" key="4">
    <source>
        <dbReference type="Proteomes" id="UP000001292"/>
    </source>
</evidence>
<proteinExistence type="predicted"/>
<dbReference type="HOGENOM" id="CLU_172061_0_0_1"/>
<reference evidence="3 4" key="1">
    <citation type="journal article" date="2007" name="Nature">
        <title>Evolution of genes and genomes on the Drosophila phylogeny.</title>
        <authorList>
            <consortium name="Drosophila 12 Genomes Consortium"/>
            <person name="Clark A.G."/>
            <person name="Eisen M.B."/>
            <person name="Smith D.R."/>
            <person name="Bergman C.M."/>
            <person name="Oliver B."/>
            <person name="Markow T.A."/>
            <person name="Kaufman T.C."/>
            <person name="Kellis M."/>
            <person name="Gelbart W."/>
            <person name="Iyer V.N."/>
            <person name="Pollard D.A."/>
            <person name="Sackton T.B."/>
            <person name="Larracuente A.M."/>
            <person name="Singh N.D."/>
            <person name="Abad J.P."/>
            <person name="Abt D.N."/>
            <person name="Adryan B."/>
            <person name="Aguade M."/>
            <person name="Akashi H."/>
            <person name="Anderson W.W."/>
            <person name="Aquadro C.F."/>
            <person name="Ardell D.H."/>
            <person name="Arguello R."/>
            <person name="Artieri C.G."/>
            <person name="Barbash D.A."/>
            <person name="Barker D."/>
            <person name="Barsanti P."/>
            <person name="Batterham P."/>
            <person name="Batzoglou S."/>
            <person name="Begun D."/>
            <person name="Bhutkar A."/>
            <person name="Blanco E."/>
            <person name="Bosak S.A."/>
            <person name="Bradley R.K."/>
            <person name="Brand A.D."/>
            <person name="Brent M.R."/>
            <person name="Brooks A.N."/>
            <person name="Brown R.H."/>
            <person name="Butlin R.K."/>
            <person name="Caggese C."/>
            <person name="Calvi B.R."/>
            <person name="Bernardo de Carvalho A."/>
            <person name="Caspi A."/>
            <person name="Castrezana S."/>
            <person name="Celniker S.E."/>
            <person name="Chang J.L."/>
            <person name="Chapple C."/>
            <person name="Chatterji S."/>
            <person name="Chinwalla A."/>
            <person name="Civetta A."/>
            <person name="Clifton S.W."/>
            <person name="Comeron J.M."/>
            <person name="Costello J.C."/>
            <person name="Coyne J.A."/>
            <person name="Daub J."/>
            <person name="David R.G."/>
            <person name="Delcher A.L."/>
            <person name="Delehaunty K."/>
            <person name="Do C.B."/>
            <person name="Ebling H."/>
            <person name="Edwards K."/>
            <person name="Eickbush T."/>
            <person name="Evans J.D."/>
            <person name="Filipski A."/>
            <person name="Findeiss S."/>
            <person name="Freyhult E."/>
            <person name="Fulton L."/>
            <person name="Fulton R."/>
            <person name="Garcia A.C."/>
            <person name="Gardiner A."/>
            <person name="Garfield D.A."/>
            <person name="Garvin B.E."/>
            <person name="Gibson G."/>
            <person name="Gilbert D."/>
            <person name="Gnerre S."/>
            <person name="Godfrey J."/>
            <person name="Good R."/>
            <person name="Gotea V."/>
            <person name="Gravely B."/>
            <person name="Greenberg A.J."/>
            <person name="Griffiths-Jones S."/>
            <person name="Gross S."/>
            <person name="Guigo R."/>
            <person name="Gustafson E.A."/>
            <person name="Haerty W."/>
            <person name="Hahn M.W."/>
            <person name="Halligan D.L."/>
            <person name="Halpern A.L."/>
            <person name="Halter G.M."/>
            <person name="Han M.V."/>
            <person name="Heger A."/>
            <person name="Hillier L."/>
            <person name="Hinrichs A.S."/>
            <person name="Holmes I."/>
            <person name="Hoskins R.A."/>
            <person name="Hubisz M.J."/>
            <person name="Hultmark D."/>
            <person name="Huntley M.A."/>
            <person name="Jaffe D.B."/>
            <person name="Jagadeeshan S."/>
            <person name="Jeck W.R."/>
            <person name="Johnson J."/>
            <person name="Jones C.D."/>
            <person name="Jordan W.C."/>
            <person name="Karpen G.H."/>
            <person name="Kataoka E."/>
            <person name="Keightley P.D."/>
            <person name="Kheradpour P."/>
            <person name="Kirkness E.F."/>
            <person name="Koerich L.B."/>
            <person name="Kristiansen K."/>
            <person name="Kudrna D."/>
            <person name="Kulathinal R.J."/>
            <person name="Kumar S."/>
            <person name="Kwok R."/>
            <person name="Lander E."/>
            <person name="Langley C.H."/>
            <person name="Lapoint R."/>
            <person name="Lazzaro B.P."/>
            <person name="Lee S.J."/>
            <person name="Levesque L."/>
            <person name="Li R."/>
            <person name="Lin C.F."/>
            <person name="Lin M.F."/>
            <person name="Lindblad-Toh K."/>
            <person name="Llopart A."/>
            <person name="Long M."/>
            <person name="Low L."/>
            <person name="Lozovsky E."/>
            <person name="Lu J."/>
            <person name="Luo M."/>
            <person name="Machado C.A."/>
            <person name="Makalowski W."/>
            <person name="Marzo M."/>
            <person name="Matsuda M."/>
            <person name="Matzkin L."/>
            <person name="McAllister B."/>
            <person name="McBride C.S."/>
            <person name="McKernan B."/>
            <person name="McKernan K."/>
            <person name="Mendez-Lago M."/>
            <person name="Minx P."/>
            <person name="Mollenhauer M.U."/>
            <person name="Montooth K."/>
            <person name="Mount S.M."/>
            <person name="Mu X."/>
            <person name="Myers E."/>
            <person name="Negre B."/>
            <person name="Newfeld S."/>
            <person name="Nielsen R."/>
            <person name="Noor M.A."/>
            <person name="O'Grady P."/>
            <person name="Pachter L."/>
            <person name="Papaceit M."/>
            <person name="Parisi M.J."/>
            <person name="Parisi M."/>
            <person name="Parts L."/>
            <person name="Pedersen J.S."/>
            <person name="Pesole G."/>
            <person name="Phillippy A.M."/>
            <person name="Ponting C.P."/>
            <person name="Pop M."/>
            <person name="Porcelli D."/>
            <person name="Powell J.R."/>
            <person name="Prohaska S."/>
            <person name="Pruitt K."/>
            <person name="Puig M."/>
            <person name="Quesneville H."/>
            <person name="Ram K.R."/>
            <person name="Rand D."/>
            <person name="Rasmussen M.D."/>
            <person name="Reed L.K."/>
            <person name="Reenan R."/>
            <person name="Reily A."/>
            <person name="Remington K.A."/>
            <person name="Rieger T.T."/>
            <person name="Ritchie M.G."/>
            <person name="Robin C."/>
            <person name="Rogers Y.H."/>
            <person name="Rohde C."/>
            <person name="Rozas J."/>
            <person name="Rubenfield M.J."/>
            <person name="Ruiz A."/>
            <person name="Russo S."/>
            <person name="Salzberg S.L."/>
            <person name="Sanchez-Gracia A."/>
            <person name="Saranga D.J."/>
            <person name="Sato H."/>
            <person name="Schaeffer S.W."/>
            <person name="Schatz M.C."/>
            <person name="Schlenke T."/>
            <person name="Schwartz R."/>
            <person name="Segarra C."/>
            <person name="Singh R.S."/>
            <person name="Sirot L."/>
            <person name="Sirota M."/>
            <person name="Sisneros N.B."/>
            <person name="Smith C.D."/>
            <person name="Smith T.F."/>
            <person name="Spieth J."/>
            <person name="Stage D.E."/>
            <person name="Stark A."/>
            <person name="Stephan W."/>
            <person name="Strausberg R.L."/>
            <person name="Strempel S."/>
            <person name="Sturgill D."/>
            <person name="Sutton G."/>
            <person name="Sutton G.G."/>
            <person name="Tao W."/>
            <person name="Teichmann S."/>
            <person name="Tobari Y.N."/>
            <person name="Tomimura Y."/>
            <person name="Tsolas J.M."/>
            <person name="Valente V.L."/>
            <person name="Venter E."/>
            <person name="Venter J.C."/>
            <person name="Vicario S."/>
            <person name="Vieira F.G."/>
            <person name="Vilella A.J."/>
            <person name="Villasante A."/>
            <person name="Walenz B."/>
            <person name="Wang J."/>
            <person name="Wasserman M."/>
            <person name="Watts T."/>
            <person name="Wilson D."/>
            <person name="Wilson R.K."/>
            <person name="Wing R.A."/>
            <person name="Wolfner M.F."/>
            <person name="Wong A."/>
            <person name="Wong G.K."/>
            <person name="Wu C.I."/>
            <person name="Wu G."/>
            <person name="Yamamoto D."/>
            <person name="Yang H.P."/>
            <person name="Yang S.P."/>
            <person name="Yorke J.A."/>
            <person name="Yoshida K."/>
            <person name="Zdobnov E."/>
            <person name="Zhang P."/>
            <person name="Zhang Y."/>
            <person name="Zimin A.V."/>
            <person name="Baldwin J."/>
            <person name="Abdouelleil A."/>
            <person name="Abdulkadir J."/>
            <person name="Abebe A."/>
            <person name="Abera B."/>
            <person name="Abreu J."/>
            <person name="Acer S.C."/>
            <person name="Aftuck L."/>
            <person name="Alexander A."/>
            <person name="An P."/>
            <person name="Anderson E."/>
            <person name="Anderson S."/>
            <person name="Arachi H."/>
            <person name="Azer M."/>
            <person name="Bachantsang P."/>
            <person name="Barry A."/>
            <person name="Bayul T."/>
            <person name="Berlin A."/>
            <person name="Bessette D."/>
            <person name="Bloom T."/>
            <person name="Blye J."/>
            <person name="Boguslavskiy L."/>
            <person name="Bonnet C."/>
            <person name="Boukhgalter B."/>
            <person name="Bourzgui I."/>
            <person name="Brown A."/>
            <person name="Cahill P."/>
            <person name="Channer S."/>
            <person name="Cheshatsang Y."/>
            <person name="Chuda L."/>
            <person name="Citroen M."/>
            <person name="Collymore A."/>
            <person name="Cooke P."/>
            <person name="Costello M."/>
            <person name="D'Aco K."/>
            <person name="Daza R."/>
            <person name="De Haan G."/>
            <person name="DeGray S."/>
            <person name="DeMaso C."/>
            <person name="Dhargay N."/>
            <person name="Dooley K."/>
            <person name="Dooley E."/>
            <person name="Doricent M."/>
            <person name="Dorje P."/>
            <person name="Dorjee K."/>
            <person name="Dupes A."/>
            <person name="Elong R."/>
            <person name="Falk J."/>
            <person name="Farina A."/>
            <person name="Faro S."/>
            <person name="Ferguson D."/>
            <person name="Fisher S."/>
            <person name="Foley C.D."/>
            <person name="Franke A."/>
            <person name="Friedrich D."/>
            <person name="Gadbois L."/>
            <person name="Gearin G."/>
            <person name="Gearin C.R."/>
            <person name="Giannoukos G."/>
            <person name="Goode T."/>
            <person name="Graham J."/>
            <person name="Grandbois E."/>
            <person name="Grewal S."/>
            <person name="Gyaltsen K."/>
            <person name="Hafez N."/>
            <person name="Hagos B."/>
            <person name="Hall J."/>
            <person name="Henson C."/>
            <person name="Hollinger A."/>
            <person name="Honan T."/>
            <person name="Huard M.D."/>
            <person name="Hughes L."/>
            <person name="Hurhula B."/>
            <person name="Husby M.E."/>
            <person name="Kamat A."/>
            <person name="Kanga B."/>
            <person name="Kashin S."/>
            <person name="Khazanovich D."/>
            <person name="Kisner P."/>
            <person name="Lance K."/>
            <person name="Lara M."/>
            <person name="Lee W."/>
            <person name="Lennon N."/>
            <person name="Letendre F."/>
            <person name="LeVine R."/>
            <person name="Lipovsky A."/>
            <person name="Liu X."/>
            <person name="Liu J."/>
            <person name="Liu S."/>
            <person name="Lokyitsang T."/>
            <person name="Lokyitsang Y."/>
            <person name="Lubonja R."/>
            <person name="Lui A."/>
            <person name="MacDonald P."/>
            <person name="Magnisalis V."/>
            <person name="Maru K."/>
            <person name="Matthews C."/>
            <person name="McCusker W."/>
            <person name="McDonough S."/>
            <person name="Mehta T."/>
            <person name="Meldrim J."/>
            <person name="Meneus L."/>
            <person name="Mihai O."/>
            <person name="Mihalev A."/>
            <person name="Mihova T."/>
            <person name="Mittelman R."/>
            <person name="Mlenga V."/>
            <person name="Montmayeur A."/>
            <person name="Mulrain L."/>
            <person name="Navidi A."/>
            <person name="Naylor J."/>
            <person name="Negash T."/>
            <person name="Nguyen T."/>
            <person name="Nguyen N."/>
            <person name="Nicol R."/>
            <person name="Norbu C."/>
            <person name="Norbu N."/>
            <person name="Novod N."/>
            <person name="O'Neill B."/>
            <person name="Osman S."/>
            <person name="Markiewicz E."/>
            <person name="Oyono O.L."/>
            <person name="Patti C."/>
            <person name="Phunkhang P."/>
            <person name="Pierre F."/>
            <person name="Priest M."/>
            <person name="Raghuraman S."/>
            <person name="Rege F."/>
            <person name="Reyes R."/>
            <person name="Rise C."/>
            <person name="Rogov P."/>
            <person name="Ross K."/>
            <person name="Ryan E."/>
            <person name="Settipalli S."/>
            <person name="Shea T."/>
            <person name="Sherpa N."/>
            <person name="Shi L."/>
            <person name="Shih D."/>
            <person name="Sparrow T."/>
            <person name="Spaulding J."/>
            <person name="Stalker J."/>
            <person name="Stange-Thomann N."/>
            <person name="Stavropoulos S."/>
            <person name="Stone C."/>
            <person name="Strader C."/>
            <person name="Tesfaye S."/>
            <person name="Thomson T."/>
            <person name="Thoulutsang Y."/>
            <person name="Thoulutsang D."/>
            <person name="Topham K."/>
            <person name="Topping I."/>
            <person name="Tsamla T."/>
            <person name="Vassiliev H."/>
            <person name="Vo A."/>
            <person name="Wangchuk T."/>
            <person name="Wangdi T."/>
            <person name="Weiand M."/>
            <person name="Wilkinson J."/>
            <person name="Wilson A."/>
            <person name="Yadav S."/>
            <person name="Young G."/>
            <person name="Yu Q."/>
            <person name="Zembek L."/>
            <person name="Zhong D."/>
            <person name="Zimmer A."/>
            <person name="Zwirko Z."/>
            <person name="Jaffe D.B."/>
            <person name="Alvarez P."/>
            <person name="Brockman W."/>
            <person name="Butler J."/>
            <person name="Chin C."/>
            <person name="Gnerre S."/>
            <person name="Grabherr M."/>
            <person name="Kleber M."/>
            <person name="Mauceli E."/>
            <person name="MacCallum I."/>
        </authorList>
    </citation>
    <scope>NUCLEOTIDE SEQUENCE [LARGE SCALE GENOMIC DNA]</scope>
    <source>
        <strain evidence="4">Rob3c / Tucson 14021-0248.25</strain>
    </source>
</reference>
<dbReference type="EMBL" id="CH481024">
    <property type="protein sequence ID" value="EDW48885.1"/>
    <property type="molecule type" value="Genomic_DNA"/>
</dbReference>
<feature type="domain" description="DUF7041" evidence="2">
    <location>
        <begin position="46"/>
        <end position="80"/>
    </location>
</feature>
<evidence type="ECO:0000313" key="3">
    <source>
        <dbReference type="EMBL" id="EDW48885.1"/>
    </source>
</evidence>
<keyword evidence="4" id="KW-1185">Reference proteome</keyword>
<dbReference type="Pfam" id="PF23055">
    <property type="entry name" value="DUF7041"/>
    <property type="match status" value="1"/>
</dbReference>
<evidence type="ECO:0000256" key="1">
    <source>
        <dbReference type="SAM" id="MobiDB-lite"/>
    </source>
</evidence>
<dbReference type="AlphaFoldDB" id="B4IMI9"/>